<reference evidence="2" key="3">
    <citation type="submission" date="2011-03" db="EMBL/GenBank/DDBJ databases">
        <title>Annotation of Magnaporthe poae ATCC 64411.</title>
        <authorList>
            <person name="Ma L.-J."/>
            <person name="Dead R."/>
            <person name="Young S.K."/>
            <person name="Zeng Q."/>
            <person name="Gargeya S."/>
            <person name="Fitzgerald M."/>
            <person name="Haas B."/>
            <person name="Abouelleil A."/>
            <person name="Alvarado L."/>
            <person name="Arachchi H.M."/>
            <person name="Berlin A."/>
            <person name="Brown A."/>
            <person name="Chapman S.B."/>
            <person name="Chen Z."/>
            <person name="Dunbar C."/>
            <person name="Freedman E."/>
            <person name="Gearin G."/>
            <person name="Gellesch M."/>
            <person name="Goldberg J."/>
            <person name="Griggs A."/>
            <person name="Gujja S."/>
            <person name="Heiman D."/>
            <person name="Howarth C."/>
            <person name="Larson L."/>
            <person name="Lui A."/>
            <person name="MacDonald P.J.P."/>
            <person name="Mehta T."/>
            <person name="Montmayeur A."/>
            <person name="Murphy C."/>
            <person name="Neiman D."/>
            <person name="Pearson M."/>
            <person name="Priest M."/>
            <person name="Roberts A."/>
            <person name="Saif S."/>
            <person name="Shea T."/>
            <person name="Shenoy N."/>
            <person name="Sisk P."/>
            <person name="Stolte C."/>
            <person name="Sykes S."/>
            <person name="Yandava C."/>
            <person name="Wortman J."/>
            <person name="Nusbaum C."/>
            <person name="Birren B."/>
        </authorList>
    </citation>
    <scope>NUCLEOTIDE SEQUENCE</scope>
    <source>
        <strain evidence="2">ATCC 64411</strain>
    </source>
</reference>
<gene>
    <name evidence="2" type="ORF">MAPG_08604</name>
</gene>
<evidence type="ECO:0000313" key="4">
    <source>
        <dbReference type="Proteomes" id="UP000011715"/>
    </source>
</evidence>
<name>A0A0C4E7T2_MAGP6</name>
<reference evidence="3" key="5">
    <citation type="submission" date="2015-06" db="UniProtKB">
        <authorList>
            <consortium name="EnsemblFungi"/>
        </authorList>
    </citation>
    <scope>IDENTIFICATION</scope>
    <source>
        <strain evidence="3">ATCC 64411</strain>
    </source>
</reference>
<dbReference type="eggNOG" id="ENOG502SN6T">
    <property type="taxonomic scope" value="Eukaryota"/>
</dbReference>
<protein>
    <submittedName>
        <fullName evidence="2 3">Uncharacterized protein</fullName>
    </submittedName>
</protein>
<keyword evidence="4" id="KW-1185">Reference proteome</keyword>
<dbReference type="VEuPathDB" id="FungiDB:MAPG_08604"/>
<dbReference type="OrthoDB" id="5150140at2759"/>
<evidence type="ECO:0000313" key="3">
    <source>
        <dbReference type="EnsemblFungi" id="MAPG_08604T0"/>
    </source>
</evidence>
<reference evidence="2" key="2">
    <citation type="submission" date="2010-05" db="EMBL/GenBank/DDBJ databases">
        <title>The Genome Sequence of Magnaporthe poae strain ATCC 64411.</title>
        <authorList>
            <consortium name="The Broad Institute Genome Sequencing Platform"/>
            <consortium name="Broad Institute Genome Sequencing Center for Infectious Disease"/>
            <person name="Ma L.-J."/>
            <person name="Dead R."/>
            <person name="Young S."/>
            <person name="Zeng Q."/>
            <person name="Koehrsen M."/>
            <person name="Alvarado L."/>
            <person name="Berlin A."/>
            <person name="Chapman S.B."/>
            <person name="Chen Z."/>
            <person name="Freedman E."/>
            <person name="Gellesch M."/>
            <person name="Goldberg J."/>
            <person name="Griggs A."/>
            <person name="Gujja S."/>
            <person name="Heilman E.R."/>
            <person name="Heiman D."/>
            <person name="Hepburn T."/>
            <person name="Howarth C."/>
            <person name="Jen D."/>
            <person name="Larson L."/>
            <person name="Mehta T."/>
            <person name="Neiman D."/>
            <person name="Pearson M."/>
            <person name="Roberts A."/>
            <person name="Saif S."/>
            <person name="Shea T."/>
            <person name="Shenoy N."/>
            <person name="Sisk P."/>
            <person name="Stolte C."/>
            <person name="Sykes S."/>
            <person name="Walk T."/>
            <person name="White J."/>
            <person name="Yandava C."/>
            <person name="Haas B."/>
            <person name="Nusbaum C."/>
            <person name="Birren B."/>
        </authorList>
    </citation>
    <scope>NUCLEOTIDE SEQUENCE</scope>
    <source>
        <strain evidence="2">ATCC 64411</strain>
    </source>
</reference>
<sequence>MGTYQDSVRVLASRISDMYGITFDHLVPADDDDPHTLCLLYELEREIPVSAGVDYVNERVLFPVNLADHAGKRVLAVPRCCQTAFGVQDNFRIDSRVDLRDGKPDISLSPSLSTFMQTHRMILTTSRMRVMGPRRNFEYLGYMLHPCREDQVRKTKQEANQPRKRQATPKHRNAKSNKKLIRTFTNHLYHLSQRTASLSNQRPRSFVDNPIPPAQERILSKRNGLDPPAPPCGFNSSFPTRSSFSHPLNSMFHKNARVERFLVAAQGPSCHSNFSSGSSRHSHVILGHSCHSNLSSGSSQHSDVLLGSSCHSKVFSVTFPRPLPMRKYRVLDVVFGSFGDSGDGGRWNRGKGKARGQGTPPRPMVGNGQLRNGSLARGMDLASNSHPQM</sequence>
<dbReference type="STRING" id="644358.A0A0C4E7T2"/>
<organism evidence="3 4">
    <name type="scientific">Magnaporthiopsis poae (strain ATCC 64411 / 73-15)</name>
    <name type="common">Kentucky bluegrass fungus</name>
    <name type="synonym">Magnaporthe poae</name>
    <dbReference type="NCBI Taxonomy" id="644358"/>
    <lineage>
        <taxon>Eukaryota</taxon>
        <taxon>Fungi</taxon>
        <taxon>Dikarya</taxon>
        <taxon>Ascomycota</taxon>
        <taxon>Pezizomycotina</taxon>
        <taxon>Sordariomycetes</taxon>
        <taxon>Sordariomycetidae</taxon>
        <taxon>Magnaporthales</taxon>
        <taxon>Magnaporthaceae</taxon>
        <taxon>Magnaporthiopsis</taxon>
    </lineage>
</organism>
<reference evidence="4" key="1">
    <citation type="submission" date="2010-05" db="EMBL/GenBank/DDBJ databases">
        <title>The genome sequence of Magnaporthe poae strain ATCC 64411.</title>
        <authorList>
            <person name="Ma L.-J."/>
            <person name="Dead R."/>
            <person name="Young S."/>
            <person name="Zeng Q."/>
            <person name="Koehrsen M."/>
            <person name="Alvarado L."/>
            <person name="Berlin A."/>
            <person name="Chapman S.B."/>
            <person name="Chen Z."/>
            <person name="Freedman E."/>
            <person name="Gellesch M."/>
            <person name="Goldberg J."/>
            <person name="Griggs A."/>
            <person name="Gujja S."/>
            <person name="Heilman E.R."/>
            <person name="Heiman D."/>
            <person name="Hepburn T."/>
            <person name="Howarth C."/>
            <person name="Jen D."/>
            <person name="Larson L."/>
            <person name="Mehta T."/>
            <person name="Neiman D."/>
            <person name="Pearson M."/>
            <person name="Roberts A."/>
            <person name="Saif S."/>
            <person name="Shea T."/>
            <person name="Shenoy N."/>
            <person name="Sisk P."/>
            <person name="Stolte C."/>
            <person name="Sykes S."/>
            <person name="Walk T."/>
            <person name="White J."/>
            <person name="Yandava C."/>
            <person name="Haas B."/>
            <person name="Nusbaum C."/>
            <person name="Birren B."/>
        </authorList>
    </citation>
    <scope>NUCLEOTIDE SEQUENCE [LARGE SCALE GENOMIC DNA]</scope>
    <source>
        <strain evidence="4">ATCC 64411 / 73-15</strain>
    </source>
</reference>
<evidence type="ECO:0000256" key="1">
    <source>
        <dbReference type="SAM" id="MobiDB-lite"/>
    </source>
</evidence>
<reference evidence="3" key="4">
    <citation type="journal article" date="2015" name="G3 (Bethesda)">
        <title>Genome sequences of three phytopathogenic species of the Magnaporthaceae family of fungi.</title>
        <authorList>
            <person name="Okagaki L.H."/>
            <person name="Nunes C.C."/>
            <person name="Sailsbery J."/>
            <person name="Clay B."/>
            <person name="Brown D."/>
            <person name="John T."/>
            <person name="Oh Y."/>
            <person name="Young N."/>
            <person name="Fitzgerald M."/>
            <person name="Haas B.J."/>
            <person name="Zeng Q."/>
            <person name="Young S."/>
            <person name="Adiconis X."/>
            <person name="Fan L."/>
            <person name="Levin J.Z."/>
            <person name="Mitchell T.K."/>
            <person name="Okubara P.A."/>
            <person name="Farman M.L."/>
            <person name="Kohn L.M."/>
            <person name="Birren B."/>
            <person name="Ma L.-J."/>
            <person name="Dean R.A."/>
        </authorList>
    </citation>
    <scope>NUCLEOTIDE SEQUENCE</scope>
    <source>
        <strain evidence="3">ATCC 64411 / 73-15</strain>
    </source>
</reference>
<evidence type="ECO:0000313" key="2">
    <source>
        <dbReference type="EMBL" id="KLU89633.1"/>
    </source>
</evidence>
<dbReference type="AlphaFoldDB" id="A0A0C4E7T2"/>
<accession>A0A0C4E7T2</accession>
<feature type="compositionally biased region" description="Basic residues" evidence="1">
    <location>
        <begin position="162"/>
        <end position="175"/>
    </location>
</feature>
<dbReference type="EMBL" id="ADBL01002077">
    <property type="status" value="NOT_ANNOTATED_CDS"/>
    <property type="molecule type" value="Genomic_DNA"/>
</dbReference>
<dbReference type="EnsemblFungi" id="MAPG_08604T0">
    <property type="protein sequence ID" value="MAPG_08604T0"/>
    <property type="gene ID" value="MAPG_08604"/>
</dbReference>
<feature type="region of interest" description="Disordered" evidence="1">
    <location>
        <begin position="152"/>
        <end position="175"/>
    </location>
</feature>
<dbReference type="EMBL" id="GL876973">
    <property type="protein sequence ID" value="KLU89633.1"/>
    <property type="molecule type" value="Genomic_DNA"/>
</dbReference>
<proteinExistence type="predicted"/>
<dbReference type="Proteomes" id="UP000011715">
    <property type="component" value="Unassembled WGS sequence"/>
</dbReference>
<feature type="region of interest" description="Disordered" evidence="1">
    <location>
        <begin position="344"/>
        <end position="389"/>
    </location>
</feature>